<evidence type="ECO:0000256" key="6">
    <source>
        <dbReference type="SAM" id="MobiDB-lite"/>
    </source>
</evidence>
<organism evidence="8 9">
    <name type="scientific">Ridgeia piscesae</name>
    <name type="common">Tubeworm</name>
    <dbReference type="NCBI Taxonomy" id="27915"/>
    <lineage>
        <taxon>Eukaryota</taxon>
        <taxon>Metazoa</taxon>
        <taxon>Spiralia</taxon>
        <taxon>Lophotrochozoa</taxon>
        <taxon>Annelida</taxon>
        <taxon>Polychaeta</taxon>
        <taxon>Sedentaria</taxon>
        <taxon>Canalipalpata</taxon>
        <taxon>Sabellida</taxon>
        <taxon>Siboglinidae</taxon>
        <taxon>Ridgeia</taxon>
    </lineage>
</organism>
<evidence type="ECO:0000256" key="2">
    <source>
        <dbReference type="ARBA" id="ARBA00022676"/>
    </source>
</evidence>
<keyword evidence="3" id="KW-0808">Transferase</keyword>
<dbReference type="PANTHER" id="PTHR14453:SF67">
    <property type="entry name" value="POLY [ADP-RIBOSE] POLYMERASE"/>
    <property type="match status" value="1"/>
</dbReference>
<dbReference type="SMART" id="SM00506">
    <property type="entry name" value="A1pp"/>
    <property type="match status" value="1"/>
</dbReference>
<comment type="subcellular location">
    <subcellularLocation>
        <location evidence="1">Nucleus</location>
    </subcellularLocation>
</comment>
<proteinExistence type="predicted"/>
<keyword evidence="5" id="KW-0539">Nucleus</keyword>
<evidence type="ECO:0000259" key="7">
    <source>
        <dbReference type="PROSITE" id="PS51154"/>
    </source>
</evidence>
<keyword evidence="9" id="KW-1185">Reference proteome</keyword>
<keyword evidence="2" id="KW-0328">Glycosyltransferase</keyword>
<protein>
    <recommendedName>
        <fullName evidence="7">Macro domain-containing protein</fullName>
    </recommendedName>
</protein>
<dbReference type="Gene3D" id="3.40.220.10">
    <property type="entry name" value="Leucine Aminopeptidase, subunit E, domain 1"/>
    <property type="match status" value="1"/>
</dbReference>
<dbReference type="GO" id="GO:0016757">
    <property type="term" value="F:glycosyltransferase activity"/>
    <property type="evidence" value="ECO:0007669"/>
    <property type="project" value="UniProtKB-KW"/>
</dbReference>
<evidence type="ECO:0000256" key="1">
    <source>
        <dbReference type="ARBA" id="ARBA00004123"/>
    </source>
</evidence>
<dbReference type="SUPFAM" id="SSF52949">
    <property type="entry name" value="Macro domain-like"/>
    <property type="match status" value="1"/>
</dbReference>
<dbReference type="EMBL" id="JAODUO010000747">
    <property type="protein sequence ID" value="KAK2175153.1"/>
    <property type="molecule type" value="Genomic_DNA"/>
</dbReference>
<accession>A0AAD9KR52</accession>
<evidence type="ECO:0000313" key="9">
    <source>
        <dbReference type="Proteomes" id="UP001209878"/>
    </source>
</evidence>
<sequence>MGNKVSNDARSSQHSPAADLLTVDTPEGIKVTLRKGDIVDEQVDAIVSPSRSYRQMIRGGVSGAISKAGGKAIQDDYEAIAPNGVQFGEVVVTSGGKLKCQYVIHGACSSWGDGFDMCKQTFRTLMVNTLREAHDKRLASLAFPALGTGVGQVPPHVAATVMMDELQQFSSLCPHTTLRDIRVIFRNNDHIVQAFLEVLDNRCAGLHETSETMCDGTGVANLFDTPYTMGEYVVALNERLQALAAFEDAADFGATAQHLGHREEGHSLQIRFANDILAVISVLRPKNHFLPEHVPDLVMFHIREAERQLFTHGIRMLYHIPPHMKPCSNMQDELCTRQVVSGNKKDNVTKMFQMLQPVVGCKT</sequence>
<reference evidence="8" key="1">
    <citation type="journal article" date="2023" name="Mol. Biol. Evol.">
        <title>Third-Generation Sequencing Reveals the Adaptive Role of the Epigenome in Three Deep-Sea Polychaetes.</title>
        <authorList>
            <person name="Perez M."/>
            <person name="Aroh O."/>
            <person name="Sun Y."/>
            <person name="Lan Y."/>
            <person name="Juniper S.K."/>
            <person name="Young C.R."/>
            <person name="Angers B."/>
            <person name="Qian P.Y."/>
        </authorList>
    </citation>
    <scope>NUCLEOTIDE SEQUENCE</scope>
    <source>
        <strain evidence="8">R07B-5</strain>
    </source>
</reference>
<dbReference type="InterPro" id="IPR043472">
    <property type="entry name" value="Macro_dom-like"/>
</dbReference>
<feature type="domain" description="Macro" evidence="7">
    <location>
        <begin position="18"/>
        <end position="203"/>
    </location>
</feature>
<feature type="compositionally biased region" description="Polar residues" evidence="6">
    <location>
        <begin position="1"/>
        <end position="15"/>
    </location>
</feature>
<dbReference type="InterPro" id="IPR002589">
    <property type="entry name" value="Macro_dom"/>
</dbReference>
<comment type="caution">
    <text evidence="8">The sequence shown here is derived from an EMBL/GenBank/DDBJ whole genome shotgun (WGS) entry which is preliminary data.</text>
</comment>
<dbReference type="Pfam" id="PF01661">
    <property type="entry name" value="Macro"/>
    <property type="match status" value="1"/>
</dbReference>
<name>A0AAD9KR52_RIDPI</name>
<dbReference type="PROSITE" id="PS51154">
    <property type="entry name" value="MACRO"/>
    <property type="match status" value="1"/>
</dbReference>
<evidence type="ECO:0000256" key="4">
    <source>
        <dbReference type="ARBA" id="ARBA00023027"/>
    </source>
</evidence>
<gene>
    <name evidence="8" type="ORF">NP493_748g02066</name>
</gene>
<dbReference type="AlphaFoldDB" id="A0AAD9KR52"/>
<dbReference type="GO" id="GO:0005737">
    <property type="term" value="C:cytoplasm"/>
    <property type="evidence" value="ECO:0007669"/>
    <property type="project" value="TreeGrafter"/>
</dbReference>
<evidence type="ECO:0000313" key="8">
    <source>
        <dbReference type="EMBL" id="KAK2175153.1"/>
    </source>
</evidence>
<dbReference type="GO" id="GO:0005634">
    <property type="term" value="C:nucleus"/>
    <property type="evidence" value="ECO:0007669"/>
    <property type="project" value="UniProtKB-SubCell"/>
</dbReference>
<dbReference type="GO" id="GO:0010629">
    <property type="term" value="P:negative regulation of gene expression"/>
    <property type="evidence" value="ECO:0007669"/>
    <property type="project" value="TreeGrafter"/>
</dbReference>
<keyword evidence="4" id="KW-0520">NAD</keyword>
<dbReference type="InterPro" id="IPR052056">
    <property type="entry name" value="Mono-ARTD/PARP"/>
</dbReference>
<feature type="region of interest" description="Disordered" evidence="6">
    <location>
        <begin position="1"/>
        <end position="21"/>
    </location>
</feature>
<evidence type="ECO:0000256" key="5">
    <source>
        <dbReference type="ARBA" id="ARBA00023242"/>
    </source>
</evidence>
<dbReference type="PANTHER" id="PTHR14453">
    <property type="entry name" value="PARP/ZINC FINGER CCCH TYPE DOMAIN CONTAINING PROTEIN"/>
    <property type="match status" value="1"/>
</dbReference>
<evidence type="ECO:0000256" key="3">
    <source>
        <dbReference type="ARBA" id="ARBA00022679"/>
    </source>
</evidence>
<dbReference type="Proteomes" id="UP001209878">
    <property type="component" value="Unassembled WGS sequence"/>
</dbReference>
<dbReference type="GO" id="GO:0003714">
    <property type="term" value="F:transcription corepressor activity"/>
    <property type="evidence" value="ECO:0007669"/>
    <property type="project" value="TreeGrafter"/>
</dbReference>